<comment type="subcellular location">
    <subcellularLocation>
        <location evidence="1">Cytoplasm</location>
    </subcellularLocation>
</comment>
<dbReference type="Proteomes" id="UP000314982">
    <property type="component" value="Unassembled WGS sequence"/>
</dbReference>
<dbReference type="InterPro" id="IPR023796">
    <property type="entry name" value="Serpin_dom"/>
</dbReference>
<dbReference type="PROSITE" id="PS00284">
    <property type="entry name" value="SERPIN"/>
    <property type="match status" value="1"/>
</dbReference>
<reference evidence="9" key="3">
    <citation type="submission" date="2025-09" db="UniProtKB">
        <authorList>
            <consortium name="Ensembl"/>
        </authorList>
    </citation>
    <scope>IDENTIFICATION</scope>
</reference>
<protein>
    <recommendedName>
        <fullName evidence="7">Serpin B6</fullName>
    </recommendedName>
</protein>
<dbReference type="InterPro" id="IPR042185">
    <property type="entry name" value="Serpin_sf_2"/>
</dbReference>
<evidence type="ECO:0000256" key="2">
    <source>
        <dbReference type="ARBA" id="ARBA00022490"/>
    </source>
</evidence>
<dbReference type="GeneTree" id="ENSGT00940000154835"/>
<dbReference type="Gene3D" id="2.30.39.10">
    <property type="entry name" value="Alpha-1-antitrypsin, domain 1"/>
    <property type="match status" value="1"/>
</dbReference>
<dbReference type="Ensembl" id="ENSHHUT00000068720.1">
    <property type="protein sequence ID" value="ENSHHUP00000066480.1"/>
    <property type="gene ID" value="ENSHHUG00000039204.1"/>
</dbReference>
<keyword evidence="4" id="KW-0722">Serine protease inhibitor</keyword>
<dbReference type="STRING" id="62062.ENSHHUP00000066480"/>
<dbReference type="GO" id="GO:0004867">
    <property type="term" value="F:serine-type endopeptidase inhibitor activity"/>
    <property type="evidence" value="ECO:0007669"/>
    <property type="project" value="UniProtKB-KW"/>
</dbReference>
<dbReference type="Pfam" id="PF00079">
    <property type="entry name" value="Serpin"/>
    <property type="match status" value="1"/>
</dbReference>
<keyword evidence="3" id="KW-0646">Protease inhibitor</keyword>
<name>A0A4W5PY19_9TELE</name>
<evidence type="ECO:0000256" key="6">
    <source>
        <dbReference type="ARBA" id="ARBA00038828"/>
    </source>
</evidence>
<evidence type="ECO:0000256" key="5">
    <source>
        <dbReference type="ARBA" id="ARBA00022990"/>
    </source>
</evidence>
<dbReference type="GO" id="GO:0005615">
    <property type="term" value="C:extracellular space"/>
    <property type="evidence" value="ECO:0007669"/>
    <property type="project" value="InterPro"/>
</dbReference>
<evidence type="ECO:0000256" key="4">
    <source>
        <dbReference type="ARBA" id="ARBA00022900"/>
    </source>
</evidence>
<keyword evidence="10" id="KW-1185">Reference proteome</keyword>
<sequence length="161" mass="18620">MMKITFNVHLTFIPDINFQILEMPYEGSNVSMLIMLPEEKLDFTTGLEKQLIYENFAAWTGPVRIQYMEARTYNLNDILFRTGIVDTLDWSSDFSGMSPDDDLELAGVVKKAFVEVNKQCTKATAITAIDTFKANHPFLFFIRHNDTQKILFCANHWHDNE</sequence>
<dbReference type="PANTHER" id="PTHR11461">
    <property type="entry name" value="SERINE PROTEASE INHIBITOR, SERPIN"/>
    <property type="match status" value="1"/>
</dbReference>
<evidence type="ECO:0000256" key="7">
    <source>
        <dbReference type="ARBA" id="ARBA00039202"/>
    </source>
</evidence>
<dbReference type="Gene3D" id="3.30.497.10">
    <property type="entry name" value="Antithrombin, subunit I, domain 2"/>
    <property type="match status" value="1"/>
</dbReference>
<dbReference type="PANTHER" id="PTHR11461:SF204">
    <property type="entry name" value="SERPIN B6"/>
    <property type="match status" value="1"/>
</dbReference>
<organism evidence="9 10">
    <name type="scientific">Hucho hucho</name>
    <name type="common">huchen</name>
    <dbReference type="NCBI Taxonomy" id="62062"/>
    <lineage>
        <taxon>Eukaryota</taxon>
        <taxon>Metazoa</taxon>
        <taxon>Chordata</taxon>
        <taxon>Craniata</taxon>
        <taxon>Vertebrata</taxon>
        <taxon>Euteleostomi</taxon>
        <taxon>Actinopterygii</taxon>
        <taxon>Neopterygii</taxon>
        <taxon>Teleostei</taxon>
        <taxon>Protacanthopterygii</taxon>
        <taxon>Salmoniformes</taxon>
        <taxon>Salmonidae</taxon>
        <taxon>Salmoninae</taxon>
        <taxon>Hucho</taxon>
    </lineage>
</organism>
<dbReference type="SUPFAM" id="SSF56574">
    <property type="entry name" value="Serpins"/>
    <property type="match status" value="1"/>
</dbReference>
<evidence type="ECO:0000256" key="3">
    <source>
        <dbReference type="ARBA" id="ARBA00022690"/>
    </source>
</evidence>
<dbReference type="InterPro" id="IPR023795">
    <property type="entry name" value="Serpin_CS"/>
</dbReference>
<dbReference type="GO" id="GO:0005737">
    <property type="term" value="C:cytoplasm"/>
    <property type="evidence" value="ECO:0007669"/>
    <property type="project" value="UniProtKB-SubCell"/>
</dbReference>
<evidence type="ECO:0000256" key="1">
    <source>
        <dbReference type="ARBA" id="ARBA00004496"/>
    </source>
</evidence>
<proteinExistence type="predicted"/>
<feature type="domain" description="Serpin" evidence="8">
    <location>
        <begin position="1"/>
        <end position="155"/>
    </location>
</feature>
<dbReference type="InterPro" id="IPR000215">
    <property type="entry name" value="Serpin_fam"/>
</dbReference>
<dbReference type="InterPro" id="IPR036186">
    <property type="entry name" value="Serpin_sf"/>
</dbReference>
<dbReference type="InterPro" id="IPR042178">
    <property type="entry name" value="Serpin_sf_1"/>
</dbReference>
<keyword evidence="5" id="KW-0007">Acetylation</keyword>
<accession>A0A4W5PY19</accession>
<dbReference type="AlphaFoldDB" id="A0A4W5PY19"/>
<keyword evidence="2" id="KW-0963">Cytoplasm</keyword>
<reference evidence="9" key="2">
    <citation type="submission" date="2025-08" db="UniProtKB">
        <authorList>
            <consortium name="Ensembl"/>
        </authorList>
    </citation>
    <scope>IDENTIFICATION</scope>
</reference>
<reference evidence="10" key="1">
    <citation type="submission" date="2018-06" db="EMBL/GenBank/DDBJ databases">
        <title>Genome assembly of Danube salmon.</title>
        <authorList>
            <person name="Macqueen D.J."/>
            <person name="Gundappa M.K."/>
        </authorList>
    </citation>
    <scope>NUCLEOTIDE SEQUENCE [LARGE SCALE GENOMIC DNA]</scope>
</reference>
<evidence type="ECO:0000313" key="10">
    <source>
        <dbReference type="Proteomes" id="UP000314982"/>
    </source>
</evidence>
<evidence type="ECO:0000313" key="9">
    <source>
        <dbReference type="Ensembl" id="ENSHHUP00000066480.1"/>
    </source>
</evidence>
<evidence type="ECO:0000259" key="8">
    <source>
        <dbReference type="Pfam" id="PF00079"/>
    </source>
</evidence>
<comment type="subunit">
    <text evidence="6">Forms a complex with the monomeric form of beta-tryptase.</text>
</comment>